<name>A0ABD2X6V9_9HYME</name>
<dbReference type="InterPro" id="IPR049012">
    <property type="entry name" value="Mutator_transp_dom"/>
</dbReference>
<dbReference type="AlphaFoldDB" id="A0ABD2X6V9"/>
<protein>
    <recommendedName>
        <fullName evidence="1">Mutator-like transposase domain-containing protein</fullName>
    </recommendedName>
</protein>
<keyword evidence="3" id="KW-1185">Reference proteome</keyword>
<evidence type="ECO:0000313" key="2">
    <source>
        <dbReference type="EMBL" id="KAL3400899.1"/>
    </source>
</evidence>
<proteinExistence type="predicted"/>
<evidence type="ECO:0000259" key="1">
    <source>
        <dbReference type="Pfam" id="PF20700"/>
    </source>
</evidence>
<comment type="caution">
    <text evidence="2">The sequence shown here is derived from an EMBL/GenBank/DDBJ whole genome shotgun (WGS) entry which is preliminary data.</text>
</comment>
<evidence type="ECO:0000313" key="3">
    <source>
        <dbReference type="Proteomes" id="UP001627154"/>
    </source>
</evidence>
<feature type="domain" description="Mutator-like transposase" evidence="1">
    <location>
        <begin position="43"/>
        <end position="159"/>
    </location>
</feature>
<organism evidence="2 3">
    <name type="scientific">Trichogramma kaykai</name>
    <dbReference type="NCBI Taxonomy" id="54128"/>
    <lineage>
        <taxon>Eukaryota</taxon>
        <taxon>Metazoa</taxon>
        <taxon>Ecdysozoa</taxon>
        <taxon>Arthropoda</taxon>
        <taxon>Hexapoda</taxon>
        <taxon>Insecta</taxon>
        <taxon>Pterygota</taxon>
        <taxon>Neoptera</taxon>
        <taxon>Endopterygota</taxon>
        <taxon>Hymenoptera</taxon>
        <taxon>Apocrita</taxon>
        <taxon>Proctotrupomorpha</taxon>
        <taxon>Chalcidoidea</taxon>
        <taxon>Trichogrammatidae</taxon>
        <taxon>Trichogramma</taxon>
    </lineage>
</organism>
<sequence>MLLLDSTQEKFYLILSSPKTVGYARLVIFQKITIAEKIIQAIAKSMEPSMAVELYTKNDLLDMNNVVLNVLIGDDDCSTIAAVRRESSVPVKKLADFNHSKRNFTSSLYALKVSKTIIEYFSYKFSLAVKLHKGDEAAIKKSLEEIIPLAFGDHSICEDPCQGKILGD</sequence>
<dbReference type="EMBL" id="JBJJXI010000050">
    <property type="protein sequence ID" value="KAL3400899.1"/>
    <property type="molecule type" value="Genomic_DNA"/>
</dbReference>
<dbReference type="Proteomes" id="UP001627154">
    <property type="component" value="Unassembled WGS sequence"/>
</dbReference>
<reference evidence="2 3" key="1">
    <citation type="journal article" date="2024" name="bioRxiv">
        <title>A reference genome for Trichogramma kaykai: A tiny desert-dwelling parasitoid wasp with competing sex-ratio distorters.</title>
        <authorList>
            <person name="Culotta J."/>
            <person name="Lindsey A.R."/>
        </authorList>
    </citation>
    <scope>NUCLEOTIDE SEQUENCE [LARGE SCALE GENOMIC DNA]</scope>
    <source>
        <strain evidence="2 3">KSX58</strain>
    </source>
</reference>
<accession>A0ABD2X6V9</accession>
<gene>
    <name evidence="2" type="ORF">TKK_006028</name>
</gene>
<dbReference type="Pfam" id="PF20700">
    <property type="entry name" value="Mutator"/>
    <property type="match status" value="1"/>
</dbReference>